<evidence type="ECO:0000313" key="2">
    <source>
        <dbReference type="EMBL" id="AOM78803.1"/>
    </source>
</evidence>
<dbReference type="KEGG" id="psty:BFS30_17460"/>
<dbReference type="InterPro" id="IPR016181">
    <property type="entry name" value="Acyl_CoA_acyltransferase"/>
</dbReference>
<dbReference type="InterPro" id="IPR031165">
    <property type="entry name" value="GNAT_YJDJ"/>
</dbReference>
<protein>
    <submittedName>
        <fullName evidence="2">Acetyltransferase</fullName>
    </submittedName>
</protein>
<reference evidence="2 3" key="1">
    <citation type="submission" date="2016-08" db="EMBL/GenBank/DDBJ databases">
        <authorList>
            <person name="Seilhamer J.J."/>
        </authorList>
    </citation>
    <scope>NUCLEOTIDE SEQUENCE [LARGE SCALE GENOMIC DNA]</scope>
    <source>
        <strain evidence="2 3">DX4</strain>
    </source>
</reference>
<name>A0A1D7QJK2_9SPHI</name>
<evidence type="ECO:0000313" key="3">
    <source>
        <dbReference type="Proteomes" id="UP000094313"/>
    </source>
</evidence>
<dbReference type="OrthoDB" id="1120671at2"/>
<dbReference type="PROSITE" id="PS51729">
    <property type="entry name" value="GNAT_YJDJ"/>
    <property type="match status" value="1"/>
</dbReference>
<feature type="domain" description="N-acetyltransferase" evidence="1">
    <location>
        <begin position="9"/>
        <end position="94"/>
    </location>
</feature>
<dbReference type="EMBL" id="CP017141">
    <property type="protein sequence ID" value="AOM78803.1"/>
    <property type="molecule type" value="Genomic_DNA"/>
</dbReference>
<organism evidence="2 3">
    <name type="scientific">Pedobacter steynii</name>
    <dbReference type="NCBI Taxonomy" id="430522"/>
    <lineage>
        <taxon>Bacteria</taxon>
        <taxon>Pseudomonadati</taxon>
        <taxon>Bacteroidota</taxon>
        <taxon>Sphingobacteriia</taxon>
        <taxon>Sphingobacteriales</taxon>
        <taxon>Sphingobacteriaceae</taxon>
        <taxon>Pedobacter</taxon>
    </lineage>
</organism>
<dbReference type="SUPFAM" id="SSF55729">
    <property type="entry name" value="Acyl-CoA N-acyltransferases (Nat)"/>
    <property type="match status" value="1"/>
</dbReference>
<sequence>MAESHYEVTHNKEQLQFEVALNGEKAVLSYRLYKKDIAMMHTTVPKEMEGKGIASALAKYAFQYAAEQHKPVMVYCPFVAGFIKKHPEYRKQLDPEYHRQ</sequence>
<keyword evidence="2" id="KW-0808">Transferase</keyword>
<dbReference type="PANTHER" id="PTHR31435:SF9">
    <property type="entry name" value="PROTEIN NATD1"/>
    <property type="match status" value="1"/>
</dbReference>
<dbReference type="AlphaFoldDB" id="A0A1D7QJK2"/>
<proteinExistence type="predicted"/>
<dbReference type="RefSeq" id="WP_069380467.1">
    <property type="nucleotide sequence ID" value="NZ_CP017141.1"/>
</dbReference>
<dbReference type="GO" id="GO:0016740">
    <property type="term" value="F:transferase activity"/>
    <property type="evidence" value="ECO:0007669"/>
    <property type="project" value="UniProtKB-KW"/>
</dbReference>
<dbReference type="Proteomes" id="UP000094313">
    <property type="component" value="Chromosome"/>
</dbReference>
<dbReference type="InterPro" id="IPR045057">
    <property type="entry name" value="Gcn5-rel_NAT"/>
</dbReference>
<gene>
    <name evidence="2" type="ORF">BFS30_17460</name>
</gene>
<dbReference type="Gene3D" id="3.40.630.30">
    <property type="match status" value="1"/>
</dbReference>
<evidence type="ECO:0000259" key="1">
    <source>
        <dbReference type="PROSITE" id="PS51729"/>
    </source>
</evidence>
<keyword evidence="3" id="KW-1185">Reference proteome</keyword>
<dbReference type="PANTHER" id="PTHR31435">
    <property type="entry name" value="PROTEIN NATD1"/>
    <property type="match status" value="1"/>
</dbReference>
<accession>A0A1D7QJK2</accession>
<dbReference type="Pfam" id="PF14542">
    <property type="entry name" value="Acetyltransf_CG"/>
    <property type="match status" value="1"/>
</dbReference>